<name>A0ABQ1GCK9_9GAMM</name>
<sequence>MTASPATLSNLLQQMYQNKEVLQGWDAVMNLLESSVNTFFMAQWNQQTGRTGRLSIAVIWCEGVLPLPHGQGYYTNVTQFNVELGAPLFQFTSGRNEVTVRQDILQGASRLGTMVVPQNFNPATANLSPNDPHVEWANPQPVDMSKHPYLSGTVALQQVQGIVNNAQSLVLSFAQGAFTLNALTIVGVDNATLVNQLKNWFATHQIRYVLASIDFQSLAGSPGLTPRSFRFNVVTTNAGNTIVQLLITTNGSTPSSNVINVNEPIPTADGLTCTLMISSRVLYQDVLTHGFNNHGGGFSLIPLPPKNGYNAWYATINPQMHFQGSFSYGNCCNRHDVTYSVYLGGDYTGTATEGFALSQQIHTQGNALVDITVSARYAVALSGSGQGQSIRIVPGTPSVTVSGGAEGEMKSRLQDILNNDIRNAMAGVSFSPVTYFALKNLVFPGNLISMSQVQVPADLLIAGRFSPA</sequence>
<comment type="caution">
    <text evidence="1">The sequence shown here is derived from an EMBL/GenBank/DDBJ whole genome shotgun (WGS) entry which is preliminary data.</text>
</comment>
<evidence type="ECO:0000313" key="2">
    <source>
        <dbReference type="Proteomes" id="UP000620046"/>
    </source>
</evidence>
<protein>
    <submittedName>
        <fullName evidence="1">Uncharacterized protein</fullName>
    </submittedName>
</protein>
<dbReference type="RefSeq" id="WP_188795565.1">
    <property type="nucleotide sequence ID" value="NZ_BMJA01000002.1"/>
</dbReference>
<keyword evidence="2" id="KW-1185">Reference proteome</keyword>
<organism evidence="1 2">
    <name type="scientific">Dyella nitratireducens</name>
    <dbReference type="NCBI Taxonomy" id="1849580"/>
    <lineage>
        <taxon>Bacteria</taxon>
        <taxon>Pseudomonadati</taxon>
        <taxon>Pseudomonadota</taxon>
        <taxon>Gammaproteobacteria</taxon>
        <taxon>Lysobacterales</taxon>
        <taxon>Rhodanobacteraceae</taxon>
        <taxon>Dyella</taxon>
    </lineage>
</organism>
<proteinExistence type="predicted"/>
<evidence type="ECO:0000313" key="1">
    <source>
        <dbReference type="EMBL" id="GGA41167.1"/>
    </source>
</evidence>
<accession>A0ABQ1GCK9</accession>
<dbReference type="EMBL" id="BMJA01000002">
    <property type="protein sequence ID" value="GGA41167.1"/>
    <property type="molecule type" value="Genomic_DNA"/>
</dbReference>
<reference evidence="2" key="1">
    <citation type="journal article" date="2019" name="Int. J. Syst. Evol. Microbiol.">
        <title>The Global Catalogue of Microorganisms (GCM) 10K type strain sequencing project: providing services to taxonomists for standard genome sequencing and annotation.</title>
        <authorList>
            <consortium name="The Broad Institute Genomics Platform"/>
            <consortium name="The Broad Institute Genome Sequencing Center for Infectious Disease"/>
            <person name="Wu L."/>
            <person name="Ma J."/>
        </authorList>
    </citation>
    <scope>NUCLEOTIDE SEQUENCE [LARGE SCALE GENOMIC DNA]</scope>
    <source>
        <strain evidence="2">CGMCC 1.15439</strain>
    </source>
</reference>
<gene>
    <name evidence="1" type="ORF">GCM10010981_32960</name>
</gene>
<dbReference type="Proteomes" id="UP000620046">
    <property type="component" value="Unassembled WGS sequence"/>
</dbReference>